<evidence type="ECO:0000313" key="2">
    <source>
        <dbReference type="EMBL" id="SEK33780.1"/>
    </source>
</evidence>
<name>A0A1H7GBC8_9GAMM</name>
<proteinExistence type="predicted"/>
<dbReference type="Pfam" id="PF13518">
    <property type="entry name" value="HTH_28"/>
    <property type="match status" value="1"/>
</dbReference>
<dbReference type="SUPFAM" id="SSF46689">
    <property type="entry name" value="Homeodomain-like"/>
    <property type="match status" value="1"/>
</dbReference>
<dbReference type="InterPro" id="IPR055247">
    <property type="entry name" value="InsJ-like_HTH"/>
</dbReference>
<feature type="domain" description="Insertion element IS150 protein InsJ-like helix-turn-helix" evidence="1">
    <location>
        <begin position="15"/>
        <end position="64"/>
    </location>
</feature>
<dbReference type="InterPro" id="IPR009057">
    <property type="entry name" value="Homeodomain-like_sf"/>
</dbReference>
<dbReference type="STRING" id="1396821.SAMN05444515_101451"/>
<sequence>MLSTKHLSPEVLNERRLEAVRLRLDGHTVAETATRAGLSAPTVSAAWKAFREGGWTAVPVRPRGRKTGQGGTLDAAAQQVLGAKLTMLPDSGEPAWSSRGLADALSEAGRPVSARAVEHWLEARDLKPEPLALTALVRQRSSAGRWYRQQVQPVLEAVRKAGGGIWQGGVRVIRSQSAPDSVWPRYQLYLHGKRGVLHTRCLWAPPAADDYMTLFQRLHDLLPGRPTALVFQGAYFQASPDIRRWLEVHPDFYLINVPPGHGARSTFPDRPMP</sequence>
<organism evidence="2 3">
    <name type="scientific">Ectothiorhodospira marina</name>
    <dbReference type="NCBI Taxonomy" id="1396821"/>
    <lineage>
        <taxon>Bacteria</taxon>
        <taxon>Pseudomonadati</taxon>
        <taxon>Pseudomonadota</taxon>
        <taxon>Gammaproteobacteria</taxon>
        <taxon>Chromatiales</taxon>
        <taxon>Ectothiorhodospiraceae</taxon>
        <taxon>Ectothiorhodospira</taxon>
    </lineage>
</organism>
<keyword evidence="3" id="KW-1185">Reference proteome</keyword>
<gene>
    <name evidence="2" type="ORF">SAMN05444515_101451</name>
</gene>
<dbReference type="Proteomes" id="UP000199256">
    <property type="component" value="Unassembled WGS sequence"/>
</dbReference>
<protein>
    <submittedName>
        <fullName evidence="2">Transposase</fullName>
    </submittedName>
</protein>
<reference evidence="3" key="1">
    <citation type="submission" date="2016-10" db="EMBL/GenBank/DDBJ databases">
        <authorList>
            <person name="Varghese N."/>
            <person name="Submissions S."/>
        </authorList>
    </citation>
    <scope>NUCLEOTIDE SEQUENCE [LARGE SCALE GENOMIC DNA]</scope>
    <source>
        <strain evidence="3">DSM 241</strain>
    </source>
</reference>
<evidence type="ECO:0000313" key="3">
    <source>
        <dbReference type="Proteomes" id="UP000199256"/>
    </source>
</evidence>
<accession>A0A1H7GBC8</accession>
<dbReference type="EMBL" id="FOAA01000001">
    <property type="protein sequence ID" value="SEK33780.1"/>
    <property type="molecule type" value="Genomic_DNA"/>
</dbReference>
<evidence type="ECO:0000259" key="1">
    <source>
        <dbReference type="Pfam" id="PF13518"/>
    </source>
</evidence>
<dbReference type="AlphaFoldDB" id="A0A1H7GBC8"/>